<dbReference type="CDD" id="cd06171">
    <property type="entry name" value="Sigma70_r4"/>
    <property type="match status" value="1"/>
</dbReference>
<evidence type="ECO:0000313" key="9">
    <source>
        <dbReference type="Proteomes" id="UP000444960"/>
    </source>
</evidence>
<dbReference type="OrthoDB" id="9780326at2"/>
<dbReference type="InterPro" id="IPR007627">
    <property type="entry name" value="RNA_pol_sigma70_r2"/>
</dbReference>
<keyword evidence="5" id="KW-0804">Transcription</keyword>
<dbReference type="InterPro" id="IPR036388">
    <property type="entry name" value="WH-like_DNA-bd_sf"/>
</dbReference>
<dbReference type="PANTHER" id="PTHR43133">
    <property type="entry name" value="RNA POLYMERASE ECF-TYPE SIGMA FACTO"/>
    <property type="match status" value="1"/>
</dbReference>
<comment type="similarity">
    <text evidence="1">Belongs to the sigma-70 factor family. ECF subfamily.</text>
</comment>
<dbReference type="InterPro" id="IPR013325">
    <property type="entry name" value="RNA_pol_sigma_r2"/>
</dbReference>
<feature type="domain" description="RNA polymerase sigma factor 70 region 4 type 2" evidence="7">
    <location>
        <begin position="124"/>
        <end position="175"/>
    </location>
</feature>
<dbReference type="RefSeq" id="WP_161894502.1">
    <property type="nucleotide sequence ID" value="NZ_BJOV01000002.1"/>
</dbReference>
<evidence type="ECO:0000256" key="1">
    <source>
        <dbReference type="ARBA" id="ARBA00010641"/>
    </source>
</evidence>
<proteinExistence type="inferred from homology"/>
<dbReference type="PANTHER" id="PTHR43133:SF50">
    <property type="entry name" value="ECF RNA POLYMERASE SIGMA FACTOR SIGM"/>
    <property type="match status" value="1"/>
</dbReference>
<keyword evidence="9" id="KW-1185">Reference proteome</keyword>
<dbReference type="InterPro" id="IPR013324">
    <property type="entry name" value="RNA_pol_sigma_r3/r4-like"/>
</dbReference>
<dbReference type="NCBIfam" id="NF007225">
    <property type="entry name" value="PRK09643.1"/>
    <property type="match status" value="1"/>
</dbReference>
<evidence type="ECO:0000256" key="5">
    <source>
        <dbReference type="ARBA" id="ARBA00023163"/>
    </source>
</evidence>
<dbReference type="GO" id="GO:0016987">
    <property type="term" value="F:sigma factor activity"/>
    <property type="evidence" value="ECO:0007669"/>
    <property type="project" value="UniProtKB-KW"/>
</dbReference>
<dbReference type="SUPFAM" id="SSF88946">
    <property type="entry name" value="Sigma2 domain of RNA polymerase sigma factors"/>
    <property type="match status" value="1"/>
</dbReference>
<dbReference type="NCBIfam" id="TIGR02937">
    <property type="entry name" value="sigma70-ECF"/>
    <property type="match status" value="1"/>
</dbReference>
<name>A0A7I9V5F7_9ACTN</name>
<dbReference type="Pfam" id="PF08281">
    <property type="entry name" value="Sigma70_r4_2"/>
    <property type="match status" value="1"/>
</dbReference>
<evidence type="ECO:0000259" key="6">
    <source>
        <dbReference type="Pfam" id="PF04542"/>
    </source>
</evidence>
<dbReference type="Proteomes" id="UP000444960">
    <property type="component" value="Unassembled WGS sequence"/>
</dbReference>
<dbReference type="EMBL" id="BJOV01000002">
    <property type="protein sequence ID" value="GEE00648.1"/>
    <property type="molecule type" value="Genomic_DNA"/>
</dbReference>
<comment type="caution">
    <text evidence="8">The sequence shown here is derived from an EMBL/GenBank/DDBJ whole genome shotgun (WGS) entry which is preliminary data.</text>
</comment>
<evidence type="ECO:0000256" key="2">
    <source>
        <dbReference type="ARBA" id="ARBA00023015"/>
    </source>
</evidence>
<dbReference type="InterPro" id="IPR014284">
    <property type="entry name" value="RNA_pol_sigma-70_dom"/>
</dbReference>
<gene>
    <name evidence="8" type="ORF">nbrc107696_10940</name>
</gene>
<organism evidence="8 9">
    <name type="scientific">Gordonia spumicola</name>
    <dbReference type="NCBI Taxonomy" id="589161"/>
    <lineage>
        <taxon>Bacteria</taxon>
        <taxon>Bacillati</taxon>
        <taxon>Actinomycetota</taxon>
        <taxon>Actinomycetes</taxon>
        <taxon>Mycobacteriales</taxon>
        <taxon>Gordoniaceae</taxon>
        <taxon>Gordonia</taxon>
    </lineage>
</organism>
<dbReference type="AlphaFoldDB" id="A0A7I9V5F7"/>
<keyword evidence="3" id="KW-0731">Sigma factor</keyword>
<evidence type="ECO:0000256" key="3">
    <source>
        <dbReference type="ARBA" id="ARBA00023082"/>
    </source>
</evidence>
<evidence type="ECO:0000259" key="7">
    <source>
        <dbReference type="Pfam" id="PF08281"/>
    </source>
</evidence>
<dbReference type="SUPFAM" id="SSF88659">
    <property type="entry name" value="Sigma3 and sigma4 domains of RNA polymerase sigma factors"/>
    <property type="match status" value="1"/>
</dbReference>
<dbReference type="Gene3D" id="1.10.10.10">
    <property type="entry name" value="Winged helix-like DNA-binding domain superfamily/Winged helix DNA-binding domain"/>
    <property type="match status" value="1"/>
</dbReference>
<feature type="domain" description="RNA polymerase sigma-70 region 2" evidence="6">
    <location>
        <begin position="29"/>
        <end position="94"/>
    </location>
</feature>
<sequence>MTRGTIDARSDDQLLRDHAAGEPTAFAELIARHQNKLWAIALRTTGNHDDASDALQDALTSIHVRADRFRFDSTVSSWMHRVVLNASLDRLRRVKHHQSAPLLEDDETLIDPQDHNADVDLSVSIGRALDVLPPDQRAVVVLVDVYGHTVCEAARILDIPEGTVKSRCNRARKKLAMVLGHLRDDD</sequence>
<keyword evidence="4" id="KW-0238">DNA-binding</keyword>
<dbReference type="GO" id="GO:0006352">
    <property type="term" value="P:DNA-templated transcription initiation"/>
    <property type="evidence" value="ECO:0007669"/>
    <property type="project" value="InterPro"/>
</dbReference>
<dbReference type="InterPro" id="IPR039425">
    <property type="entry name" value="RNA_pol_sigma-70-like"/>
</dbReference>
<dbReference type="Pfam" id="PF04542">
    <property type="entry name" value="Sigma70_r2"/>
    <property type="match status" value="1"/>
</dbReference>
<dbReference type="Gene3D" id="1.10.1740.10">
    <property type="match status" value="1"/>
</dbReference>
<evidence type="ECO:0000256" key="4">
    <source>
        <dbReference type="ARBA" id="ARBA00023125"/>
    </source>
</evidence>
<accession>A0A7I9V5F7</accession>
<dbReference type="GO" id="GO:0003677">
    <property type="term" value="F:DNA binding"/>
    <property type="evidence" value="ECO:0007669"/>
    <property type="project" value="UniProtKB-KW"/>
</dbReference>
<keyword evidence="2" id="KW-0805">Transcription regulation</keyword>
<dbReference type="InterPro" id="IPR013249">
    <property type="entry name" value="RNA_pol_sigma70_r4_t2"/>
</dbReference>
<evidence type="ECO:0000313" key="8">
    <source>
        <dbReference type="EMBL" id="GEE00648.1"/>
    </source>
</evidence>
<reference evidence="9" key="1">
    <citation type="submission" date="2019-06" db="EMBL/GenBank/DDBJ databases">
        <title>Gordonia isolated from sludge of a wastewater treatment plant.</title>
        <authorList>
            <person name="Tamura T."/>
            <person name="Aoyama K."/>
            <person name="Kang Y."/>
            <person name="Saito S."/>
            <person name="Akiyama N."/>
            <person name="Yazawa K."/>
            <person name="Gonoi T."/>
            <person name="Mikami Y."/>
        </authorList>
    </citation>
    <scope>NUCLEOTIDE SEQUENCE [LARGE SCALE GENOMIC DNA]</scope>
    <source>
        <strain evidence="9">NBRC 107696</strain>
    </source>
</reference>
<protein>
    <submittedName>
        <fullName evidence="8">RNA polymerase sigma factor SigM</fullName>
    </submittedName>
</protein>